<evidence type="ECO:0000313" key="4">
    <source>
        <dbReference type="Proteomes" id="UP001163798"/>
    </source>
</evidence>
<keyword evidence="1" id="KW-0175">Coiled coil</keyword>
<name>A0AA38KWS4_9AGAR</name>
<evidence type="ECO:0000256" key="1">
    <source>
        <dbReference type="SAM" id="Coils"/>
    </source>
</evidence>
<feature type="coiled-coil region" evidence="1">
    <location>
        <begin position="18"/>
        <end position="62"/>
    </location>
</feature>
<protein>
    <submittedName>
        <fullName evidence="3">Uncharacterized protein</fullName>
    </submittedName>
</protein>
<evidence type="ECO:0000313" key="3">
    <source>
        <dbReference type="EMBL" id="KAJ3780848.1"/>
    </source>
</evidence>
<feature type="compositionally biased region" description="Basic and acidic residues" evidence="2">
    <location>
        <begin position="180"/>
        <end position="213"/>
    </location>
</feature>
<reference evidence="3" key="1">
    <citation type="submission" date="2022-08" db="EMBL/GenBank/DDBJ databases">
        <authorList>
            <consortium name="DOE Joint Genome Institute"/>
            <person name="Min B."/>
            <person name="Riley R."/>
            <person name="Sierra-Patev S."/>
            <person name="Naranjo-Ortiz M."/>
            <person name="Looney B."/>
            <person name="Konkel Z."/>
            <person name="Slot J.C."/>
            <person name="Sakamoto Y."/>
            <person name="Steenwyk J.L."/>
            <person name="Rokas A."/>
            <person name="Carro J."/>
            <person name="Camarero S."/>
            <person name="Ferreira P."/>
            <person name="Molpeceres G."/>
            <person name="Ruiz-Duenas F.J."/>
            <person name="Serrano A."/>
            <person name="Henrissat B."/>
            <person name="Drula E."/>
            <person name="Hughes K.W."/>
            <person name="Mata J.L."/>
            <person name="Ishikawa N.K."/>
            <person name="Vargas-Isla R."/>
            <person name="Ushijima S."/>
            <person name="Smith C.A."/>
            <person name="Ahrendt S."/>
            <person name="Andreopoulos W."/>
            <person name="He G."/>
            <person name="Labutti K."/>
            <person name="Lipzen A."/>
            <person name="Ng V."/>
            <person name="Sandor L."/>
            <person name="Barry K."/>
            <person name="Martinez A.T."/>
            <person name="Xiao Y."/>
            <person name="Gibbons J.G."/>
            <person name="Terashima K."/>
            <person name="Hibbett D.S."/>
            <person name="Grigoriev I.V."/>
        </authorList>
    </citation>
    <scope>NUCLEOTIDE SEQUENCE</scope>
    <source>
        <strain evidence="3">TFB10291</strain>
    </source>
</reference>
<proteinExistence type="predicted"/>
<keyword evidence="4" id="KW-1185">Reference proteome</keyword>
<gene>
    <name evidence="3" type="ORF">GGU10DRAFT_380158</name>
</gene>
<dbReference type="Proteomes" id="UP001163798">
    <property type="component" value="Unassembled WGS sequence"/>
</dbReference>
<evidence type="ECO:0000256" key="2">
    <source>
        <dbReference type="SAM" id="MobiDB-lite"/>
    </source>
</evidence>
<sequence length="213" mass="24388">MSTTSSPVRPAHSPSPILNEEEAELQAYLAAAHREAQEKWRRLREEKALENVADEREIVEEKEVEGKEIEDVVEVKKEVAPKVEPRPRKVAIKMVVGMPRSREVILIRIPFPSPSPMPANIAFVVIRSAGLNHTLPTQWLPRARSPPSEAETTGMKEEMRELRFAVEELTGQVRALVRQGRRDREERGLRREDCKGKGRRREPTPETDRYSSE</sequence>
<dbReference type="EMBL" id="MU793643">
    <property type="protein sequence ID" value="KAJ3780848.1"/>
    <property type="molecule type" value="Genomic_DNA"/>
</dbReference>
<comment type="caution">
    <text evidence="3">The sequence shown here is derived from an EMBL/GenBank/DDBJ whole genome shotgun (WGS) entry which is preliminary data.</text>
</comment>
<accession>A0AA38KWS4</accession>
<dbReference type="AlphaFoldDB" id="A0AA38KWS4"/>
<organism evidence="3 4">
    <name type="scientific">Lentinula aff. detonsa</name>
    <dbReference type="NCBI Taxonomy" id="2804958"/>
    <lineage>
        <taxon>Eukaryota</taxon>
        <taxon>Fungi</taxon>
        <taxon>Dikarya</taxon>
        <taxon>Basidiomycota</taxon>
        <taxon>Agaricomycotina</taxon>
        <taxon>Agaricomycetes</taxon>
        <taxon>Agaricomycetidae</taxon>
        <taxon>Agaricales</taxon>
        <taxon>Marasmiineae</taxon>
        <taxon>Omphalotaceae</taxon>
        <taxon>Lentinula</taxon>
    </lineage>
</organism>
<feature type="region of interest" description="Disordered" evidence="2">
    <location>
        <begin position="178"/>
        <end position="213"/>
    </location>
</feature>